<dbReference type="InterPro" id="IPR049352">
    <property type="entry name" value="Rost"/>
</dbReference>
<dbReference type="RefSeq" id="XP_046587608.1">
    <property type="nucleotide sequence ID" value="XM_046731652.1"/>
</dbReference>
<feature type="transmembrane region" description="Helical" evidence="1">
    <location>
        <begin position="40"/>
        <end position="61"/>
    </location>
</feature>
<keyword evidence="1" id="KW-1133">Transmembrane helix</keyword>
<evidence type="ECO:0000313" key="2">
    <source>
        <dbReference type="Proteomes" id="UP000829291"/>
    </source>
</evidence>
<feature type="transmembrane region" description="Helical" evidence="1">
    <location>
        <begin position="183"/>
        <end position="203"/>
    </location>
</feature>
<feature type="transmembrane region" description="Helical" evidence="1">
    <location>
        <begin position="123"/>
        <end position="145"/>
    </location>
</feature>
<keyword evidence="1" id="KW-0472">Membrane</keyword>
<evidence type="ECO:0000256" key="1">
    <source>
        <dbReference type="SAM" id="Phobius"/>
    </source>
</evidence>
<keyword evidence="2" id="KW-1185">Reference proteome</keyword>
<organism evidence="2 3">
    <name type="scientific">Neodiprion lecontei</name>
    <name type="common">Redheaded pine sawfly</name>
    <dbReference type="NCBI Taxonomy" id="441921"/>
    <lineage>
        <taxon>Eukaryota</taxon>
        <taxon>Metazoa</taxon>
        <taxon>Ecdysozoa</taxon>
        <taxon>Arthropoda</taxon>
        <taxon>Hexapoda</taxon>
        <taxon>Insecta</taxon>
        <taxon>Pterygota</taxon>
        <taxon>Neoptera</taxon>
        <taxon>Endopterygota</taxon>
        <taxon>Hymenoptera</taxon>
        <taxon>Tenthredinoidea</taxon>
        <taxon>Diprionidae</taxon>
        <taxon>Diprioninae</taxon>
        <taxon>Neodiprion</taxon>
    </lineage>
</organism>
<dbReference type="GeneID" id="107224849"/>
<reference evidence="3" key="1">
    <citation type="submission" date="2025-08" db="UniProtKB">
        <authorList>
            <consortium name="RefSeq"/>
        </authorList>
    </citation>
    <scope>IDENTIFICATION</scope>
    <source>
        <tissue evidence="3">Thorax and Abdomen</tissue>
    </source>
</reference>
<dbReference type="PANTHER" id="PTHR12242">
    <property type="entry name" value="OS02G0130600 PROTEIN-RELATED"/>
    <property type="match status" value="1"/>
</dbReference>
<feature type="transmembrane region" description="Helical" evidence="1">
    <location>
        <begin position="73"/>
        <end position="96"/>
    </location>
</feature>
<gene>
    <name evidence="3" type="primary">LOC107224849</name>
</gene>
<feature type="transmembrane region" description="Helical" evidence="1">
    <location>
        <begin position="223"/>
        <end position="247"/>
    </location>
</feature>
<sequence>MVKKFRWQEIRRKLWSPAEPPAPRVFSEPQWQGHVSLWYFLYRWFVFGCWIAIIVCSLFDIGSRHPEARKETWPIYLTHWDLVLGVSQAFLGAILVSRRRNQERRSSFDVDALTLGKIERMYWVLYTVTSSLAICVTITYWGAIYDPRIHAKDPLNFMLHLFNTILMLVDLLVVGVPLRFEHVWWALACVVLYVIFTIFYYLAGGLDKHGYHYIYKILDWEQPGRTTLVCLGGFAFLVIVHCILCSLARLRVYVRAKAVGTMATATISQTAAKMEFALPATKSIELVV</sequence>
<feature type="transmembrane region" description="Helical" evidence="1">
    <location>
        <begin position="157"/>
        <end position="176"/>
    </location>
</feature>
<dbReference type="Proteomes" id="UP000829291">
    <property type="component" value="Chromosome 1"/>
</dbReference>
<dbReference type="Pfam" id="PF21534">
    <property type="entry name" value="Rost"/>
    <property type="match status" value="1"/>
</dbReference>
<evidence type="ECO:0000313" key="3">
    <source>
        <dbReference type="RefSeq" id="XP_046587608.1"/>
    </source>
</evidence>
<accession>A0ABM3FHW9</accession>
<keyword evidence="1" id="KW-0812">Transmembrane</keyword>
<protein>
    <submittedName>
        <fullName evidence="3">Protein rolling stone</fullName>
    </submittedName>
</protein>
<name>A0ABM3FHW9_NEOLC</name>
<dbReference type="PANTHER" id="PTHR12242:SF49">
    <property type="entry name" value="HEADBUTT, ISOFORM E"/>
    <property type="match status" value="1"/>
</dbReference>
<proteinExistence type="predicted"/>